<accession>A0A821KNU9</accession>
<comment type="caution">
    <text evidence="2">The sequence shown here is derived from an EMBL/GenBank/DDBJ whole genome shotgun (WGS) entry which is preliminary data.</text>
</comment>
<evidence type="ECO:0000313" key="3">
    <source>
        <dbReference type="Proteomes" id="UP000663873"/>
    </source>
</evidence>
<reference evidence="2" key="1">
    <citation type="submission" date="2021-02" db="EMBL/GenBank/DDBJ databases">
        <authorList>
            <person name="Nowell W R."/>
        </authorList>
    </citation>
    <scope>NUCLEOTIDE SEQUENCE</scope>
</reference>
<keyword evidence="3" id="KW-1185">Reference proteome</keyword>
<protein>
    <submittedName>
        <fullName evidence="2">Uncharacterized protein</fullName>
    </submittedName>
</protein>
<dbReference type="AlphaFoldDB" id="A0A821KNU9"/>
<dbReference type="EMBL" id="CAJOBP010038806">
    <property type="protein sequence ID" value="CAF4737900.1"/>
    <property type="molecule type" value="Genomic_DNA"/>
</dbReference>
<sequence length="101" mass="12069">MKEENESLTEKLQIETTRNNEQEHQIQLKDKENQMLRQTINELETKHAPVSVRLCIQFDWVYNITEQHPIIINFALLYQNCLNKVILMEDTEKSKRRVALS</sequence>
<dbReference type="Proteomes" id="UP000663873">
    <property type="component" value="Unassembled WGS sequence"/>
</dbReference>
<feature type="region of interest" description="Disordered" evidence="1">
    <location>
        <begin position="1"/>
        <end position="22"/>
    </location>
</feature>
<evidence type="ECO:0000313" key="2">
    <source>
        <dbReference type="EMBL" id="CAF4737900.1"/>
    </source>
</evidence>
<gene>
    <name evidence="2" type="ORF">UJA718_LOCUS38182</name>
</gene>
<evidence type="ECO:0000256" key="1">
    <source>
        <dbReference type="SAM" id="MobiDB-lite"/>
    </source>
</evidence>
<proteinExistence type="predicted"/>
<organism evidence="2 3">
    <name type="scientific">Rotaria socialis</name>
    <dbReference type="NCBI Taxonomy" id="392032"/>
    <lineage>
        <taxon>Eukaryota</taxon>
        <taxon>Metazoa</taxon>
        <taxon>Spiralia</taxon>
        <taxon>Gnathifera</taxon>
        <taxon>Rotifera</taxon>
        <taxon>Eurotatoria</taxon>
        <taxon>Bdelloidea</taxon>
        <taxon>Philodinida</taxon>
        <taxon>Philodinidae</taxon>
        <taxon>Rotaria</taxon>
    </lineage>
</organism>
<name>A0A821KNU9_9BILA</name>